<sequence>MLVVPVSNVAKESAFNTEGHVLDSFHSSLTTRMFLSNIINTSINLLLFYAVETPRYEEYPIINIEE</sequence>
<evidence type="ECO:0000313" key="2">
    <source>
        <dbReference type="Proteomes" id="UP001370490"/>
    </source>
</evidence>
<dbReference type="EMBL" id="JBAMMX010000025">
    <property type="protein sequence ID" value="KAK6915157.1"/>
    <property type="molecule type" value="Genomic_DNA"/>
</dbReference>
<protein>
    <recommendedName>
        <fullName evidence="3">HAT C-terminal dimerisation domain-containing protein</fullName>
    </recommendedName>
</protein>
<organism evidence="1 2">
    <name type="scientific">Dillenia turbinata</name>
    <dbReference type="NCBI Taxonomy" id="194707"/>
    <lineage>
        <taxon>Eukaryota</taxon>
        <taxon>Viridiplantae</taxon>
        <taxon>Streptophyta</taxon>
        <taxon>Embryophyta</taxon>
        <taxon>Tracheophyta</taxon>
        <taxon>Spermatophyta</taxon>
        <taxon>Magnoliopsida</taxon>
        <taxon>eudicotyledons</taxon>
        <taxon>Gunneridae</taxon>
        <taxon>Pentapetalae</taxon>
        <taxon>Dilleniales</taxon>
        <taxon>Dilleniaceae</taxon>
        <taxon>Dillenia</taxon>
    </lineage>
</organism>
<dbReference type="Proteomes" id="UP001370490">
    <property type="component" value="Unassembled WGS sequence"/>
</dbReference>
<name>A0AAN8UR54_9MAGN</name>
<accession>A0AAN8UR54</accession>
<comment type="caution">
    <text evidence="1">The sequence shown here is derived from an EMBL/GenBank/DDBJ whole genome shotgun (WGS) entry which is preliminary data.</text>
</comment>
<gene>
    <name evidence="1" type="ORF">RJ641_020274</name>
</gene>
<reference evidence="1 2" key="1">
    <citation type="submission" date="2023-12" db="EMBL/GenBank/DDBJ databases">
        <title>A high-quality genome assembly for Dillenia turbinata (Dilleniales).</title>
        <authorList>
            <person name="Chanderbali A."/>
        </authorList>
    </citation>
    <scope>NUCLEOTIDE SEQUENCE [LARGE SCALE GENOMIC DNA]</scope>
    <source>
        <strain evidence="1">LSX21</strain>
        <tissue evidence="1">Leaf</tissue>
    </source>
</reference>
<dbReference type="AlphaFoldDB" id="A0AAN8UR54"/>
<evidence type="ECO:0008006" key="3">
    <source>
        <dbReference type="Google" id="ProtNLM"/>
    </source>
</evidence>
<evidence type="ECO:0000313" key="1">
    <source>
        <dbReference type="EMBL" id="KAK6915157.1"/>
    </source>
</evidence>
<proteinExistence type="predicted"/>
<keyword evidence="2" id="KW-1185">Reference proteome</keyword>